<evidence type="ECO:0000256" key="3">
    <source>
        <dbReference type="ARBA" id="ARBA00022741"/>
    </source>
</evidence>
<keyword evidence="5" id="KW-0067">ATP-binding</keyword>
<keyword evidence="1" id="KW-0723">Serine/threonine-protein kinase</keyword>
<sequence length="89" mass="9716">MMLDWPKNFDIINGIVLGLLYLHHVGLLSVQCNPADRPSMPAAVVMLSGEGSLPQPQKPGFYSERGLNELEVDPSSKAFSANEVTILLH</sequence>
<keyword evidence="3" id="KW-0547">Nucleotide-binding</keyword>
<evidence type="ECO:0000256" key="1">
    <source>
        <dbReference type="ARBA" id="ARBA00022527"/>
    </source>
</evidence>
<evidence type="ECO:0000256" key="2">
    <source>
        <dbReference type="ARBA" id="ARBA00022679"/>
    </source>
</evidence>
<protein>
    <submittedName>
        <fullName evidence="6">Uncharacterized protein</fullName>
    </submittedName>
</protein>
<name>A0AAD4ZGL5_PRUDU</name>
<keyword evidence="2" id="KW-0808">Transferase</keyword>
<accession>A0AAD4ZGL5</accession>
<dbReference type="GO" id="GO:0005524">
    <property type="term" value="F:ATP binding"/>
    <property type="evidence" value="ECO:0007669"/>
    <property type="project" value="UniProtKB-KW"/>
</dbReference>
<dbReference type="Proteomes" id="UP001054821">
    <property type="component" value="Chromosome 2"/>
</dbReference>
<proteinExistence type="predicted"/>
<reference evidence="6 7" key="1">
    <citation type="journal article" date="2022" name="G3 (Bethesda)">
        <title>Whole-genome sequence and methylome profiling of the almond [Prunus dulcis (Mill.) D.A. Webb] cultivar 'Nonpareil'.</title>
        <authorList>
            <person name="D'Amico-Willman K.M."/>
            <person name="Ouma W.Z."/>
            <person name="Meulia T."/>
            <person name="Sideli G.M."/>
            <person name="Gradziel T.M."/>
            <person name="Fresnedo-Ramirez J."/>
        </authorList>
    </citation>
    <scope>NUCLEOTIDE SEQUENCE [LARGE SCALE GENOMIC DNA]</scope>
    <source>
        <strain evidence="6">Clone GOH B32 T37-40</strain>
    </source>
</reference>
<keyword evidence="7" id="KW-1185">Reference proteome</keyword>
<dbReference type="PANTHER" id="PTHR27002:SF906">
    <property type="entry name" value="PROTEIN KINASE DOMAIN-CONTAINING PROTEIN"/>
    <property type="match status" value="1"/>
</dbReference>
<dbReference type="GO" id="GO:0004674">
    <property type="term" value="F:protein serine/threonine kinase activity"/>
    <property type="evidence" value="ECO:0007669"/>
    <property type="project" value="UniProtKB-KW"/>
</dbReference>
<evidence type="ECO:0000256" key="4">
    <source>
        <dbReference type="ARBA" id="ARBA00022777"/>
    </source>
</evidence>
<evidence type="ECO:0000313" key="7">
    <source>
        <dbReference type="Proteomes" id="UP001054821"/>
    </source>
</evidence>
<dbReference type="EMBL" id="JAJFAZ020000002">
    <property type="protein sequence ID" value="KAI5345160.1"/>
    <property type="molecule type" value="Genomic_DNA"/>
</dbReference>
<dbReference type="PANTHER" id="PTHR27002">
    <property type="entry name" value="RECEPTOR-LIKE SERINE/THREONINE-PROTEIN KINASE SD1-8"/>
    <property type="match status" value="1"/>
</dbReference>
<dbReference type="GO" id="GO:0005886">
    <property type="term" value="C:plasma membrane"/>
    <property type="evidence" value="ECO:0007669"/>
    <property type="project" value="TreeGrafter"/>
</dbReference>
<evidence type="ECO:0000313" key="6">
    <source>
        <dbReference type="EMBL" id="KAI5345160.1"/>
    </source>
</evidence>
<evidence type="ECO:0000256" key="5">
    <source>
        <dbReference type="ARBA" id="ARBA00022840"/>
    </source>
</evidence>
<dbReference type="AlphaFoldDB" id="A0AAD4ZGL5"/>
<keyword evidence="4" id="KW-0418">Kinase</keyword>
<organism evidence="6 7">
    <name type="scientific">Prunus dulcis</name>
    <name type="common">Almond</name>
    <name type="synonym">Amygdalus dulcis</name>
    <dbReference type="NCBI Taxonomy" id="3755"/>
    <lineage>
        <taxon>Eukaryota</taxon>
        <taxon>Viridiplantae</taxon>
        <taxon>Streptophyta</taxon>
        <taxon>Embryophyta</taxon>
        <taxon>Tracheophyta</taxon>
        <taxon>Spermatophyta</taxon>
        <taxon>Magnoliopsida</taxon>
        <taxon>eudicotyledons</taxon>
        <taxon>Gunneridae</taxon>
        <taxon>Pentapetalae</taxon>
        <taxon>rosids</taxon>
        <taxon>fabids</taxon>
        <taxon>Rosales</taxon>
        <taxon>Rosaceae</taxon>
        <taxon>Amygdaloideae</taxon>
        <taxon>Amygdaleae</taxon>
        <taxon>Prunus</taxon>
    </lineage>
</organism>
<gene>
    <name evidence="6" type="ORF">L3X38_013037</name>
</gene>
<comment type="caution">
    <text evidence="6">The sequence shown here is derived from an EMBL/GenBank/DDBJ whole genome shotgun (WGS) entry which is preliminary data.</text>
</comment>